<dbReference type="KEGG" id="gah:GAH_02057"/>
<dbReference type="PANTHER" id="PTHR11601">
    <property type="entry name" value="CYSTEINE DESULFURYLASE FAMILY MEMBER"/>
    <property type="match status" value="1"/>
</dbReference>
<evidence type="ECO:0000256" key="3">
    <source>
        <dbReference type="ARBA" id="ARBA00022679"/>
    </source>
</evidence>
<evidence type="ECO:0000313" key="10">
    <source>
        <dbReference type="Proteomes" id="UP000034723"/>
    </source>
</evidence>
<gene>
    <name evidence="9" type="ORF">GAH_02057</name>
</gene>
<keyword evidence="3 9" id="KW-0808">Transferase</keyword>
<keyword evidence="7" id="KW-0411">Iron-sulfur</keyword>
<protein>
    <submittedName>
        <fullName evidence="9">Cysteine sulfinate desulfinase/cysteine desulfurase</fullName>
        <ecNumber evidence="9">2.8.1.7</ecNumber>
    </submittedName>
</protein>
<dbReference type="InterPro" id="IPR015422">
    <property type="entry name" value="PyrdxlP-dep_Trfase_small"/>
</dbReference>
<comment type="similarity">
    <text evidence="2">Belongs to the class-V pyridoxal-phosphate-dependent aminotransferase family. NifS/IscS subfamily.</text>
</comment>
<dbReference type="RefSeq" id="WP_048096563.1">
    <property type="nucleotide sequence ID" value="NZ_CP011267.1"/>
</dbReference>
<sequence>MPYLDYVAGAPVDERVVEAMLPYFKHPGNPSSVHSKGFEARNAIEDARTKVASLINADSSEIVFTSGATESNNLAIIGYAMRNKNRGKHIVVSAIEHISIINAAKFLMKNGFEVDYAPVDGHGKVKLNELESIIRDDTILVSVQHANPEIGTIQNIEEIRDVVDCALHVDATASLGKIEVDVQKLGADLVTLSSNDIYGPRGVGALYIRKGVRVNPLILGGGQERGLRGGTESVAGIVGFGKAAEIAEKEWRDEAERLRVLRDRLAEGLLRIEDTFLNGHPEDRLPNNVSVRFSYIEGESILLSMDMEGIQASTGSACTSKTLQPSHVLMAIGLKHEEAHGSVVFSLGRWSSEEDVSYVLEKLPGIVERLRMMSPLYMKRKKGGE</sequence>
<comment type="cofactor">
    <cofactor evidence="1">
        <name>pyridoxal 5'-phosphate</name>
        <dbReference type="ChEBI" id="CHEBI:597326"/>
    </cofactor>
</comment>
<dbReference type="GO" id="GO:0051536">
    <property type="term" value="F:iron-sulfur cluster binding"/>
    <property type="evidence" value="ECO:0007669"/>
    <property type="project" value="UniProtKB-KW"/>
</dbReference>
<dbReference type="Gene3D" id="3.90.1150.10">
    <property type="entry name" value="Aspartate Aminotransferase, domain 1"/>
    <property type="match status" value="1"/>
</dbReference>
<proteinExistence type="inferred from homology"/>
<dbReference type="Pfam" id="PF00266">
    <property type="entry name" value="Aminotran_5"/>
    <property type="match status" value="1"/>
</dbReference>
<evidence type="ECO:0000256" key="6">
    <source>
        <dbReference type="ARBA" id="ARBA00023004"/>
    </source>
</evidence>
<evidence type="ECO:0000256" key="4">
    <source>
        <dbReference type="ARBA" id="ARBA00022723"/>
    </source>
</evidence>
<dbReference type="SUPFAM" id="SSF53383">
    <property type="entry name" value="PLP-dependent transferases"/>
    <property type="match status" value="1"/>
</dbReference>
<accession>A0A0F7IE83</accession>
<dbReference type="EC" id="2.8.1.7" evidence="9"/>
<feature type="domain" description="Aminotransferase class V" evidence="8">
    <location>
        <begin position="3"/>
        <end position="358"/>
    </location>
</feature>
<dbReference type="GO" id="GO:0046872">
    <property type="term" value="F:metal ion binding"/>
    <property type="evidence" value="ECO:0007669"/>
    <property type="project" value="UniProtKB-KW"/>
</dbReference>
<reference evidence="9 10" key="1">
    <citation type="submission" date="2015-04" db="EMBL/GenBank/DDBJ databases">
        <title>The complete genome sequence of the hyperthermophilic, obligate iron-reducing archaeon Geoglobus ahangari strain 234T.</title>
        <authorList>
            <person name="Manzella M.P."/>
            <person name="Holmes D.E."/>
            <person name="Rocheleau J.M."/>
            <person name="Chung A."/>
            <person name="Reguera G."/>
            <person name="Kashefi K."/>
        </authorList>
    </citation>
    <scope>NUCLEOTIDE SEQUENCE [LARGE SCALE GENOMIC DNA]</scope>
    <source>
        <strain evidence="9 10">234</strain>
    </source>
</reference>
<dbReference type="PANTHER" id="PTHR11601:SF34">
    <property type="entry name" value="CYSTEINE DESULFURASE"/>
    <property type="match status" value="1"/>
</dbReference>
<evidence type="ECO:0000256" key="1">
    <source>
        <dbReference type="ARBA" id="ARBA00001933"/>
    </source>
</evidence>
<dbReference type="Gene3D" id="3.40.640.10">
    <property type="entry name" value="Type I PLP-dependent aspartate aminotransferase-like (Major domain)"/>
    <property type="match status" value="1"/>
</dbReference>
<dbReference type="InterPro" id="IPR000192">
    <property type="entry name" value="Aminotrans_V_dom"/>
</dbReference>
<keyword evidence="10" id="KW-1185">Reference proteome</keyword>
<dbReference type="OrthoDB" id="9577at2157"/>
<dbReference type="AlphaFoldDB" id="A0A0F7IE83"/>
<dbReference type="Proteomes" id="UP000034723">
    <property type="component" value="Chromosome"/>
</dbReference>
<dbReference type="GeneID" id="24804620"/>
<dbReference type="HOGENOM" id="CLU_003433_0_0_2"/>
<keyword evidence="5" id="KW-0663">Pyridoxal phosphate</keyword>
<dbReference type="InParanoid" id="A0A0F7IE83"/>
<keyword evidence="6" id="KW-0408">Iron</keyword>
<dbReference type="PIRSF" id="PIRSF005572">
    <property type="entry name" value="NifS"/>
    <property type="match status" value="1"/>
</dbReference>
<evidence type="ECO:0000313" key="9">
    <source>
        <dbReference type="EMBL" id="AKG90674.1"/>
    </source>
</evidence>
<dbReference type="PATRIC" id="fig|113653.22.peg.2024"/>
<evidence type="ECO:0000256" key="7">
    <source>
        <dbReference type="ARBA" id="ARBA00023014"/>
    </source>
</evidence>
<dbReference type="STRING" id="113653.GAH_02057"/>
<evidence type="ECO:0000256" key="2">
    <source>
        <dbReference type="ARBA" id="ARBA00006490"/>
    </source>
</evidence>
<dbReference type="InterPro" id="IPR016454">
    <property type="entry name" value="Cysteine_dSase"/>
</dbReference>
<evidence type="ECO:0000259" key="8">
    <source>
        <dbReference type="Pfam" id="PF00266"/>
    </source>
</evidence>
<dbReference type="GO" id="GO:0031071">
    <property type="term" value="F:cysteine desulfurase activity"/>
    <property type="evidence" value="ECO:0007669"/>
    <property type="project" value="UniProtKB-EC"/>
</dbReference>
<evidence type="ECO:0000256" key="5">
    <source>
        <dbReference type="ARBA" id="ARBA00022898"/>
    </source>
</evidence>
<dbReference type="InterPro" id="IPR015421">
    <property type="entry name" value="PyrdxlP-dep_Trfase_major"/>
</dbReference>
<dbReference type="EMBL" id="CP011267">
    <property type="protein sequence ID" value="AKG90674.1"/>
    <property type="molecule type" value="Genomic_DNA"/>
</dbReference>
<dbReference type="InterPro" id="IPR015424">
    <property type="entry name" value="PyrdxlP-dep_Trfase"/>
</dbReference>
<keyword evidence="4" id="KW-0479">Metal-binding</keyword>
<organism evidence="9 10">
    <name type="scientific">Geoglobus ahangari</name>
    <dbReference type="NCBI Taxonomy" id="113653"/>
    <lineage>
        <taxon>Archaea</taxon>
        <taxon>Methanobacteriati</taxon>
        <taxon>Methanobacteriota</taxon>
        <taxon>Archaeoglobi</taxon>
        <taxon>Archaeoglobales</taxon>
        <taxon>Archaeoglobaceae</taxon>
        <taxon>Geoglobus</taxon>
    </lineage>
</organism>
<name>A0A0F7IE83_9EURY</name>